<feature type="domain" description="Phage tail protein C-terminal" evidence="1">
    <location>
        <begin position="171"/>
        <end position="310"/>
    </location>
</feature>
<dbReference type="RefSeq" id="WP_244149726.1">
    <property type="nucleotide sequence ID" value="NZ_CAWNAG010000131.1"/>
</dbReference>
<comment type="caution">
    <text evidence="2">The sequence shown here is derived from an EMBL/GenBank/DDBJ whole genome shotgun (WGS) entry which is preliminary data.</text>
</comment>
<name>A0A1Q5TLW4_9GAMM</name>
<evidence type="ECO:0000313" key="2">
    <source>
        <dbReference type="EMBL" id="OKP01220.1"/>
    </source>
</evidence>
<evidence type="ECO:0000259" key="1">
    <source>
        <dbReference type="Pfam" id="PF25670"/>
    </source>
</evidence>
<proteinExistence type="predicted"/>
<dbReference type="InterPro" id="IPR058008">
    <property type="entry name" value="Gp26_C"/>
</dbReference>
<dbReference type="Proteomes" id="UP000186268">
    <property type="component" value="Unassembled WGS sequence"/>
</dbReference>
<gene>
    <name evidence="2" type="ORF">Xedl_02954</name>
</gene>
<dbReference type="EMBL" id="MKGQ01000025">
    <property type="protein sequence ID" value="OKP01220.1"/>
    <property type="molecule type" value="Genomic_DNA"/>
</dbReference>
<reference evidence="2 3" key="1">
    <citation type="submission" date="2016-09" db="EMBL/GenBank/DDBJ databases">
        <title>Xenorhabdus thuongxuanensis sp. nov. and Xenorhabdus eapokensis sp. nov., isolated from Steinernema species.</title>
        <authorList>
            <person name="Kaempfer P."/>
            <person name="Tobias N.J."/>
            <person name="Phan Ke L."/>
            <person name="Bode H.B."/>
            <person name="Glaeser S.P."/>
        </authorList>
    </citation>
    <scope>NUCLEOTIDE SEQUENCE [LARGE SCALE GENOMIC DNA]</scope>
    <source>
        <strain evidence="2 3">DL20</strain>
    </source>
</reference>
<sequence length="330" mass="37574">MKNLGLVGTVDLAKNAVPKSSITQYSGNSDKLLMSQQVVTSLIDERVTKTEFQKLLNTKVETGWINKNFLEKNPKELEDINLQDVLEQGWYCQRWSVNSTPERNYPIQEFGMLEVLPSDSYDTWFVQRFTAGHSLNTYVRKIIKNDQSKDLVAATEWKRYLMTSENISGVISDVNGNLRQSSPIIQVYPTGTFITNDESEGASVSRIDIGQYKVTGIMGYNSDGAWGIHGGISSPKNNNGLELIYISDKVQKDGSIIIETFHRQHLHLPEQFQNKRIKTMFEGKLIYYAEGEPCDIPDGCRLDVRVQMPKDSVWNLKQNKLHKKIENSEE</sequence>
<dbReference type="Pfam" id="PF25670">
    <property type="entry name" value="Phage_tail_C_2"/>
    <property type="match status" value="1"/>
</dbReference>
<evidence type="ECO:0000313" key="3">
    <source>
        <dbReference type="Proteomes" id="UP000186268"/>
    </source>
</evidence>
<accession>A0A1Q5TLW4</accession>
<protein>
    <recommendedName>
        <fullName evidence="1">Phage tail protein C-terminal domain-containing protein</fullName>
    </recommendedName>
</protein>
<organism evidence="2 3">
    <name type="scientific">Xenorhabdus eapokensis</name>
    <dbReference type="NCBI Taxonomy" id="1873482"/>
    <lineage>
        <taxon>Bacteria</taxon>
        <taxon>Pseudomonadati</taxon>
        <taxon>Pseudomonadota</taxon>
        <taxon>Gammaproteobacteria</taxon>
        <taxon>Enterobacterales</taxon>
        <taxon>Morganellaceae</taxon>
        <taxon>Xenorhabdus</taxon>
    </lineage>
</organism>
<keyword evidence="3" id="KW-1185">Reference proteome</keyword>
<dbReference type="CDD" id="cd19958">
    <property type="entry name" value="pyocin_knob"/>
    <property type="match status" value="1"/>
</dbReference>
<dbReference type="AlphaFoldDB" id="A0A1Q5TLW4"/>